<keyword evidence="3" id="KW-1185">Reference proteome</keyword>
<evidence type="ECO:0000313" key="2">
    <source>
        <dbReference type="EMBL" id="TFI02173.1"/>
    </source>
</evidence>
<comment type="caution">
    <text evidence="2">The sequence shown here is derived from an EMBL/GenBank/DDBJ whole genome shotgun (WGS) entry which is preliminary data.</text>
</comment>
<accession>A0AAX2SFI7</accession>
<feature type="compositionally biased region" description="Low complexity" evidence="1">
    <location>
        <begin position="52"/>
        <end position="69"/>
    </location>
</feature>
<evidence type="ECO:0000256" key="1">
    <source>
        <dbReference type="SAM" id="MobiDB-lite"/>
    </source>
</evidence>
<feature type="region of interest" description="Disordered" evidence="1">
    <location>
        <begin position="38"/>
        <end position="104"/>
    </location>
</feature>
<evidence type="ECO:0008006" key="4">
    <source>
        <dbReference type="Google" id="ProtNLM"/>
    </source>
</evidence>
<dbReference type="AlphaFoldDB" id="A0AAX2SFI7"/>
<protein>
    <recommendedName>
        <fullName evidence="4">Secreted protein</fullName>
    </recommendedName>
</protein>
<gene>
    <name evidence="2" type="ORF">E4P33_03765</name>
</gene>
<reference evidence="2 3" key="1">
    <citation type="submission" date="2019-03" db="EMBL/GenBank/DDBJ databases">
        <title>Genome Sequencing and Assembly of Various Microbes Isolated from Alder Root Nodule.</title>
        <authorList>
            <person name="Swanson E."/>
            <person name="Sevigny J.L."/>
            <person name="Pesce C."/>
            <person name="Davis I."/>
            <person name="Kleiner V."/>
            <person name="Tisa L."/>
        </authorList>
    </citation>
    <scope>NUCLEOTIDE SEQUENCE [LARGE SCALE GENOMIC DNA]</scope>
    <source>
        <strain evidence="2 3">4R-31</strain>
    </source>
</reference>
<proteinExistence type="predicted"/>
<organism evidence="2 3">
    <name type="scientific">Kocuria rhizophila</name>
    <dbReference type="NCBI Taxonomy" id="72000"/>
    <lineage>
        <taxon>Bacteria</taxon>
        <taxon>Bacillati</taxon>
        <taxon>Actinomycetota</taxon>
        <taxon>Actinomycetes</taxon>
        <taxon>Micrococcales</taxon>
        <taxon>Micrococcaceae</taxon>
        <taxon>Kocuria</taxon>
    </lineage>
</organism>
<dbReference type="EMBL" id="SPNK01000003">
    <property type="protein sequence ID" value="TFI02173.1"/>
    <property type="molecule type" value="Genomic_DNA"/>
</dbReference>
<dbReference type="Proteomes" id="UP000298017">
    <property type="component" value="Unassembled WGS sequence"/>
</dbReference>
<sequence length="220" mass="23285">MRENMFTRGWVIAAAALVVVVGLVVAVGIAVLVRVGGGEEQGDGQPELPVNASVPSGSASSSAAPVPEESAQKDARYGSFGRPQTRDEEAEAQQGRSVTTPKDVFPGWDAVQVRQGETFAVDALKKFTAKTDKKTWHAAIDPISTPPFKKAHQAYNPSYSAVSKVGGVLSSEGSGNPQLLVVKVSTDKGPFTVRVFRETLDSPLLLDHVEPQDPRAAYGS</sequence>
<evidence type="ECO:0000313" key="3">
    <source>
        <dbReference type="Proteomes" id="UP000298017"/>
    </source>
</evidence>
<dbReference type="RefSeq" id="WP_135010219.1">
    <property type="nucleotide sequence ID" value="NZ_SPNK01000003.1"/>
</dbReference>
<name>A0AAX2SFI7_KOCRH</name>